<dbReference type="EMBL" id="JAVHNS010000010">
    <property type="protein sequence ID" value="KAK6342036.1"/>
    <property type="molecule type" value="Genomic_DNA"/>
</dbReference>
<name>A0AAV9UIS9_9PEZI</name>
<gene>
    <name evidence="1" type="ORF">TWF730_001517</name>
</gene>
<reference evidence="1 2" key="1">
    <citation type="submission" date="2019-10" db="EMBL/GenBank/DDBJ databases">
        <authorList>
            <person name="Palmer J.M."/>
        </authorList>
    </citation>
    <scope>NUCLEOTIDE SEQUENCE [LARGE SCALE GENOMIC DNA]</scope>
    <source>
        <strain evidence="1 2">TWF730</strain>
    </source>
</reference>
<organism evidence="1 2">
    <name type="scientific">Orbilia blumenaviensis</name>
    <dbReference type="NCBI Taxonomy" id="1796055"/>
    <lineage>
        <taxon>Eukaryota</taxon>
        <taxon>Fungi</taxon>
        <taxon>Dikarya</taxon>
        <taxon>Ascomycota</taxon>
        <taxon>Pezizomycotina</taxon>
        <taxon>Orbiliomycetes</taxon>
        <taxon>Orbiliales</taxon>
        <taxon>Orbiliaceae</taxon>
        <taxon>Orbilia</taxon>
    </lineage>
</organism>
<proteinExistence type="predicted"/>
<dbReference type="Proteomes" id="UP001373714">
    <property type="component" value="Unassembled WGS sequence"/>
</dbReference>
<sequence length="543" mass="60566">MPPEIRNQIYGYLVDSKVCDQVEAANGKGKAQFHTNILSVNKKTYGEAHGILYGTSGPIVTVAFYLKDADTALEQGLVPFRRTRYTRSIVGRQLHIVVRPSFVPVHLREPFAFVLVGMEDIKNFARFLKFMNWAENDGRGISYEFNFEACQDIFQGIHFSPEETAQVHSGLVKSFSGLRASCQTCTSKGLTNPNLETSFLQKLNNRVIWLYAQTFEMFTGILALYNDACQLSVEGRFNTALRIYDHTIGTYMCSIGANPLLQTPDTSIQGSLAGRLITLMTAAQYSRALIYILGTYSDQYRGNLTSRVPMRDFRRALQGAEGMMDMLGGAITLLVVPHKVNLAILKILATLRTICGGSGEDIASAWVAAAELVVDEESKLTFLKLADYALSQALNPGSPNLSATRREMVKTFIEHLPFPLVPFDSYPPVKSTTVLNERHLLDTLKYNGPLYKKAIKPVAGRRTEPGSTEQVTYGDKVDPKHCQEVIQELAVQIKKHKGVFDFSVWISREHFFFKGSTSAMRNMGIGSNDITMGYPFENLQPPF</sequence>
<evidence type="ECO:0000313" key="1">
    <source>
        <dbReference type="EMBL" id="KAK6342036.1"/>
    </source>
</evidence>
<protein>
    <submittedName>
        <fullName evidence="1">Uncharacterized protein</fullName>
    </submittedName>
</protein>
<evidence type="ECO:0000313" key="2">
    <source>
        <dbReference type="Proteomes" id="UP001373714"/>
    </source>
</evidence>
<comment type="caution">
    <text evidence="1">The sequence shown here is derived from an EMBL/GenBank/DDBJ whole genome shotgun (WGS) entry which is preliminary data.</text>
</comment>
<keyword evidence="2" id="KW-1185">Reference proteome</keyword>
<dbReference type="AlphaFoldDB" id="A0AAV9UIS9"/>
<accession>A0AAV9UIS9</accession>